<dbReference type="Pfam" id="PF04629">
    <property type="entry name" value="ICA69"/>
    <property type="match status" value="2"/>
</dbReference>
<accession>A0A833Z7Y6</accession>
<dbReference type="GO" id="GO:0005794">
    <property type="term" value="C:Golgi apparatus"/>
    <property type="evidence" value="ECO:0007669"/>
    <property type="project" value="TreeGrafter"/>
</dbReference>
<dbReference type="PROSITE" id="PS50870">
    <property type="entry name" value="AH"/>
    <property type="match status" value="1"/>
</dbReference>
<dbReference type="InterPro" id="IPR027267">
    <property type="entry name" value="AH/BAR_dom_sf"/>
</dbReference>
<protein>
    <submittedName>
        <fullName evidence="3">Islet cell autoantigen 1</fullName>
    </submittedName>
</protein>
<feature type="compositionally biased region" description="Basic and acidic residues" evidence="1">
    <location>
        <begin position="122"/>
        <end position="133"/>
    </location>
</feature>
<sequence>MGAVYYTVQAQVRLAKKSFDKLKMDVCQKVDLLGASRCNLLSHMLATYQTTLLHFWEKTSHTMAAIHESFKGYQPYEFTTLKSLQDPMKKLVEKEERKKLTQQGSAEATADEPSQLISLEEENQHKESSIFKTEEEKSVLSALDKSSTHSMCSDELLNIKPVEGACLGPMAETAELEGADRDDLLLLNEIFNASSLEEGEFSKEWAAVFGDSRLKEPAPAVAPGEPDPKPQTGSGFLPSQLLDQNMKDLKASLQEPAKAASDLTAWFSLFADLDPLSNPDAVGKTDKEHELLNA</sequence>
<gene>
    <name evidence="3" type="ORF">HJG60_006532</name>
</gene>
<dbReference type="EMBL" id="JABVXQ010000011">
    <property type="protein sequence ID" value="KAF6085996.1"/>
    <property type="molecule type" value="Genomic_DNA"/>
</dbReference>
<name>A0A833Z7Y6_9CHIR</name>
<dbReference type="GO" id="GO:0019904">
    <property type="term" value="F:protein domain specific binding"/>
    <property type="evidence" value="ECO:0007669"/>
    <property type="project" value="InterPro"/>
</dbReference>
<evidence type="ECO:0000313" key="3">
    <source>
        <dbReference type="EMBL" id="KAF6085996.1"/>
    </source>
</evidence>
<dbReference type="PANTHER" id="PTHR10164">
    <property type="entry name" value="ISLET CELL AUTOANTIGEN 1"/>
    <property type="match status" value="1"/>
</dbReference>
<comment type="caution">
    <text evidence="3">The sequence shown here is derived from an EMBL/GenBank/DDBJ whole genome shotgun (WGS) entry which is preliminary data.</text>
</comment>
<dbReference type="Gene3D" id="1.20.1270.60">
    <property type="entry name" value="Arfaptin homology (AH) domain/BAR domain"/>
    <property type="match status" value="1"/>
</dbReference>
<dbReference type="GO" id="GO:0051049">
    <property type="term" value="P:regulation of transport"/>
    <property type="evidence" value="ECO:0007669"/>
    <property type="project" value="TreeGrafter"/>
</dbReference>
<feature type="region of interest" description="Disordered" evidence="1">
    <location>
        <begin position="216"/>
        <end position="241"/>
    </location>
</feature>
<dbReference type="SUPFAM" id="SSF103657">
    <property type="entry name" value="BAR/IMD domain-like"/>
    <property type="match status" value="1"/>
</dbReference>
<dbReference type="PANTHER" id="PTHR10164:SF3">
    <property type="entry name" value="ISLET CELL AUTOANTIGEN 1"/>
    <property type="match status" value="1"/>
</dbReference>
<dbReference type="SMART" id="SM01237">
    <property type="entry name" value="ICA69"/>
    <property type="match status" value="1"/>
</dbReference>
<feature type="domain" description="AH" evidence="2">
    <location>
        <begin position="1"/>
        <end position="68"/>
    </location>
</feature>
<reference evidence="3 4" key="1">
    <citation type="journal article" date="2020" name="Nature">
        <title>Six reference-quality genomes reveal evolution of bat adaptations.</title>
        <authorList>
            <person name="Jebb D."/>
            <person name="Huang Z."/>
            <person name="Pippel M."/>
            <person name="Hughes G.M."/>
            <person name="Lavrichenko K."/>
            <person name="Devanna P."/>
            <person name="Winkler S."/>
            <person name="Jermiin L.S."/>
            <person name="Skirmuntt E.C."/>
            <person name="Katzourakis A."/>
            <person name="Burkitt-Gray L."/>
            <person name="Ray D.A."/>
            <person name="Sullivan K.A.M."/>
            <person name="Roscito J.G."/>
            <person name="Kirilenko B.M."/>
            <person name="Davalos L.M."/>
            <person name="Corthals A.P."/>
            <person name="Power M.L."/>
            <person name="Jones G."/>
            <person name="Ransome R.D."/>
            <person name="Dechmann D.K.N."/>
            <person name="Locatelli A.G."/>
            <person name="Puechmaille S.J."/>
            <person name="Fedrigo O."/>
            <person name="Jarvis E.D."/>
            <person name="Hiller M."/>
            <person name="Vernes S.C."/>
            <person name="Myers E.W."/>
            <person name="Teeling E.C."/>
        </authorList>
    </citation>
    <scope>NUCLEOTIDE SEQUENCE [LARGE SCALE GENOMIC DNA]</scope>
    <source>
        <strain evidence="3">Bat1K_MPI-CBG_1</strain>
    </source>
</reference>
<organism evidence="3 4">
    <name type="scientific">Phyllostomus discolor</name>
    <name type="common">pale spear-nosed bat</name>
    <dbReference type="NCBI Taxonomy" id="89673"/>
    <lineage>
        <taxon>Eukaryota</taxon>
        <taxon>Metazoa</taxon>
        <taxon>Chordata</taxon>
        <taxon>Craniata</taxon>
        <taxon>Vertebrata</taxon>
        <taxon>Euteleostomi</taxon>
        <taxon>Mammalia</taxon>
        <taxon>Eutheria</taxon>
        <taxon>Laurasiatheria</taxon>
        <taxon>Chiroptera</taxon>
        <taxon>Yangochiroptera</taxon>
        <taxon>Phyllostomidae</taxon>
        <taxon>Phyllostominae</taxon>
        <taxon>Phyllostomus</taxon>
    </lineage>
</organism>
<proteinExistence type="predicted"/>
<evidence type="ECO:0000313" key="4">
    <source>
        <dbReference type="Proteomes" id="UP000664940"/>
    </source>
</evidence>
<feature type="region of interest" description="Disordered" evidence="1">
    <location>
        <begin position="97"/>
        <end position="133"/>
    </location>
</feature>
<dbReference type="InterPro" id="IPR010504">
    <property type="entry name" value="AH_dom"/>
</dbReference>
<dbReference type="Proteomes" id="UP000664940">
    <property type="component" value="Unassembled WGS sequence"/>
</dbReference>
<dbReference type="InterPro" id="IPR006723">
    <property type="entry name" value="Islet_autoAg_Ica1_C"/>
</dbReference>
<evidence type="ECO:0000256" key="1">
    <source>
        <dbReference type="SAM" id="MobiDB-lite"/>
    </source>
</evidence>
<dbReference type="AlphaFoldDB" id="A0A833Z7Y6"/>
<dbReference type="Pfam" id="PF06456">
    <property type="entry name" value="Arfaptin"/>
    <property type="match status" value="1"/>
</dbReference>
<dbReference type="InterPro" id="IPR024114">
    <property type="entry name" value="Islet_autoAg_Ica1/Ica1-like"/>
</dbReference>
<evidence type="ECO:0000259" key="2">
    <source>
        <dbReference type="PROSITE" id="PS50870"/>
    </source>
</evidence>